<dbReference type="EMBL" id="WJEC01007707">
    <property type="protein sequence ID" value="KAF7468840.1"/>
    <property type="molecule type" value="Genomic_DNA"/>
</dbReference>
<keyword evidence="2" id="KW-0472">Membrane</keyword>
<reference evidence="4 5" key="1">
    <citation type="submission" date="2019-04" db="EMBL/GenBank/DDBJ databases">
        <authorList>
            <person name="Alioto T."/>
            <person name="Alioto T."/>
        </authorList>
    </citation>
    <scope>NUCLEOTIDE SEQUENCE [LARGE SCALE GENOMIC DNA]</scope>
</reference>
<evidence type="ECO:0000313" key="5">
    <source>
        <dbReference type="Proteomes" id="UP000335636"/>
    </source>
</evidence>
<dbReference type="Proteomes" id="UP000662637">
    <property type="component" value="Unassembled WGS sequence"/>
</dbReference>
<protein>
    <submittedName>
        <fullName evidence="4">Uncharacterized protein</fullName>
    </submittedName>
</protein>
<keyword evidence="2" id="KW-0812">Transmembrane</keyword>
<evidence type="ECO:0000313" key="4">
    <source>
        <dbReference type="EMBL" id="VTJ69986.1"/>
    </source>
</evidence>
<dbReference type="Proteomes" id="UP000335636">
    <property type="component" value="Unassembled WGS sequence"/>
</dbReference>
<organism evidence="4 5">
    <name type="scientific">Marmota monax</name>
    <name type="common">Woodchuck</name>
    <dbReference type="NCBI Taxonomy" id="9995"/>
    <lineage>
        <taxon>Eukaryota</taxon>
        <taxon>Metazoa</taxon>
        <taxon>Chordata</taxon>
        <taxon>Craniata</taxon>
        <taxon>Vertebrata</taxon>
        <taxon>Euteleostomi</taxon>
        <taxon>Mammalia</taxon>
        <taxon>Eutheria</taxon>
        <taxon>Euarchontoglires</taxon>
        <taxon>Glires</taxon>
        <taxon>Rodentia</taxon>
        <taxon>Sciuromorpha</taxon>
        <taxon>Sciuridae</taxon>
        <taxon>Xerinae</taxon>
        <taxon>Marmotini</taxon>
        <taxon>Marmota</taxon>
    </lineage>
</organism>
<sequence>MKVTSKGKRGRGYLIWKISVLMIVAFAKIFIGVENWKKKFIQNSCCLDKNYGSLFLDIVENVFWHFSLILFLFPPPSLFSKKQKQKKKHKKSENTQNKNNKKKRRKKEILLLMLCEKSPSTDCSAVCT</sequence>
<feature type="transmembrane region" description="Helical" evidence="2">
    <location>
        <begin position="12"/>
        <end position="31"/>
    </location>
</feature>
<proteinExistence type="predicted"/>
<gene>
    <name evidence="3" type="ORF">GHT09_020141</name>
    <name evidence="4" type="ORF">MONAX_5E042519</name>
</gene>
<name>A0A5E4BL81_MARMO</name>
<keyword evidence="2" id="KW-1133">Transmembrane helix</keyword>
<evidence type="ECO:0000256" key="1">
    <source>
        <dbReference type="SAM" id="MobiDB-lite"/>
    </source>
</evidence>
<evidence type="ECO:0000313" key="3">
    <source>
        <dbReference type="EMBL" id="KAF7468840.1"/>
    </source>
</evidence>
<keyword evidence="5" id="KW-1185">Reference proteome</keyword>
<feature type="transmembrane region" description="Helical" evidence="2">
    <location>
        <begin position="62"/>
        <end position="80"/>
    </location>
</feature>
<dbReference type="EMBL" id="CABDUW010000487">
    <property type="protein sequence ID" value="VTJ69986.1"/>
    <property type="molecule type" value="Genomic_DNA"/>
</dbReference>
<accession>A0A5E4BL81</accession>
<feature type="region of interest" description="Disordered" evidence="1">
    <location>
        <begin position="81"/>
        <end position="107"/>
    </location>
</feature>
<reference evidence="3" key="2">
    <citation type="submission" date="2020-08" db="EMBL/GenBank/DDBJ databases">
        <authorList>
            <person name="Shumante A."/>
            <person name="Zimin A.V."/>
            <person name="Puiu D."/>
            <person name="Salzberg S.L."/>
        </authorList>
    </citation>
    <scope>NUCLEOTIDE SEQUENCE</scope>
    <source>
        <strain evidence="3">WC2-LM</strain>
        <tissue evidence="3">Liver</tissue>
    </source>
</reference>
<feature type="compositionally biased region" description="Basic residues" evidence="1">
    <location>
        <begin position="81"/>
        <end position="91"/>
    </location>
</feature>
<dbReference type="AlphaFoldDB" id="A0A5E4BL81"/>
<evidence type="ECO:0000256" key="2">
    <source>
        <dbReference type="SAM" id="Phobius"/>
    </source>
</evidence>